<comment type="similarity">
    <text evidence="1">Belongs to the N(4)/N(6)-methyltransferase family.</text>
</comment>
<dbReference type="PROSITE" id="PS00092">
    <property type="entry name" value="N6_MTASE"/>
    <property type="match status" value="1"/>
</dbReference>
<dbReference type="InterPro" id="IPR002052">
    <property type="entry name" value="DNA_methylase_N6_adenine_CS"/>
</dbReference>
<evidence type="ECO:0000259" key="9">
    <source>
        <dbReference type="Pfam" id="PF02384"/>
    </source>
</evidence>
<evidence type="ECO:0000256" key="1">
    <source>
        <dbReference type="ARBA" id="ARBA00006594"/>
    </source>
</evidence>
<dbReference type="InterPro" id="IPR051537">
    <property type="entry name" value="DNA_Adenine_Mtase"/>
</dbReference>
<evidence type="ECO:0000256" key="4">
    <source>
        <dbReference type="ARBA" id="ARBA00022679"/>
    </source>
</evidence>
<sequence>MTTPTSTTSRSSDVIIPPAVTHASLSALIWSVADLLRGDYKPSEYGKVILPFTVLRRLDCVLAPTKAKVMAEKAAKEAVGINPEPFLLRLTGVPFANTSPLDMKTLMGDQDHLAANLAAYIQGFSPAVRDIFERFRFAEQTDRLQKAGLLYQVTEKFAGFPLHPDAVNNHDMGLAFEELIRKFAEISNETAGEHFTPREVIRLMVNLLFIEDSDILTPGNPVVRTIYDPTAGTGGMLSVAGEHLLEHNPKASLTMFGQELNDESYAICKADMLIKGQNVANILPGNTLSDDGHAGRKFDYMLSNPPFGVEWKKVEKEVRKEAEQMGHAGRFGPGLPRISDGSLLFLLHLISKMRPAKDGGSRIGIVLNGSPLFTGGAGSGESEIRRHVLENDLVEAIIALPADMFFNTGIATYVWVLSNRKPEARRGLVQLIDASALWQKMRKSLGSKRKEMGEEDIAAVTRLFGDGVEAQLATLTTADGKTSRVVVRDGEAPPPAPEGGTVKLAPLSRVFRNEAFGYRTITVERPLKDEAGRPVLGQKGKQKGKPQPDPALRDTENVPLTEDVQAYFAREVLPHAPDAWIDEDKTKTGYEIPFNRHFYVFEPPRPLAEIDADLKQVTDRILAMIGGLAA</sequence>
<evidence type="ECO:0000256" key="6">
    <source>
        <dbReference type="ARBA" id="ARBA00022747"/>
    </source>
</evidence>
<dbReference type="EC" id="2.1.1.72" evidence="2"/>
<feature type="domain" description="N6 adenine-specific DNA methyltransferase N-terminal" evidence="10">
    <location>
        <begin position="26"/>
        <end position="157"/>
    </location>
</feature>
<evidence type="ECO:0000313" key="11">
    <source>
        <dbReference type="EMBL" id="MBW6398889.1"/>
    </source>
</evidence>
<keyword evidence="12" id="KW-1185">Reference proteome</keyword>
<dbReference type="Pfam" id="PF02384">
    <property type="entry name" value="N6_Mtase"/>
    <property type="match status" value="1"/>
</dbReference>
<feature type="domain" description="DNA methylase adenine-specific" evidence="9">
    <location>
        <begin position="169"/>
        <end position="466"/>
    </location>
</feature>
<feature type="region of interest" description="Disordered" evidence="8">
    <location>
        <begin position="529"/>
        <end position="557"/>
    </location>
</feature>
<dbReference type="InterPro" id="IPR029063">
    <property type="entry name" value="SAM-dependent_MTases_sf"/>
</dbReference>
<comment type="catalytic activity">
    <reaction evidence="7">
        <text>a 2'-deoxyadenosine in DNA + S-adenosyl-L-methionine = an N(6)-methyl-2'-deoxyadenosine in DNA + S-adenosyl-L-homocysteine + H(+)</text>
        <dbReference type="Rhea" id="RHEA:15197"/>
        <dbReference type="Rhea" id="RHEA-COMP:12418"/>
        <dbReference type="Rhea" id="RHEA-COMP:12419"/>
        <dbReference type="ChEBI" id="CHEBI:15378"/>
        <dbReference type="ChEBI" id="CHEBI:57856"/>
        <dbReference type="ChEBI" id="CHEBI:59789"/>
        <dbReference type="ChEBI" id="CHEBI:90615"/>
        <dbReference type="ChEBI" id="CHEBI:90616"/>
        <dbReference type="EC" id="2.1.1.72"/>
    </reaction>
</comment>
<dbReference type="InterPro" id="IPR038333">
    <property type="entry name" value="T1MK-like_N_sf"/>
</dbReference>
<proteinExistence type="inferred from homology"/>
<keyword evidence="5" id="KW-0949">S-adenosyl-L-methionine</keyword>
<dbReference type="Pfam" id="PF12161">
    <property type="entry name" value="HsdM_N"/>
    <property type="match status" value="1"/>
</dbReference>
<dbReference type="SUPFAM" id="SSF53335">
    <property type="entry name" value="S-adenosyl-L-methionine-dependent methyltransferases"/>
    <property type="match status" value="1"/>
</dbReference>
<evidence type="ECO:0000256" key="2">
    <source>
        <dbReference type="ARBA" id="ARBA00011900"/>
    </source>
</evidence>
<evidence type="ECO:0000313" key="12">
    <source>
        <dbReference type="Proteomes" id="UP001196565"/>
    </source>
</evidence>
<keyword evidence="6" id="KW-0680">Restriction system</keyword>
<dbReference type="EMBL" id="JAHYBZ010000004">
    <property type="protein sequence ID" value="MBW6398889.1"/>
    <property type="molecule type" value="Genomic_DNA"/>
</dbReference>
<evidence type="ECO:0000259" key="10">
    <source>
        <dbReference type="Pfam" id="PF12161"/>
    </source>
</evidence>
<dbReference type="InterPro" id="IPR022749">
    <property type="entry name" value="D12N6_MeTrfase_N"/>
</dbReference>
<evidence type="ECO:0000256" key="8">
    <source>
        <dbReference type="SAM" id="MobiDB-lite"/>
    </source>
</evidence>
<dbReference type="Proteomes" id="UP001196565">
    <property type="component" value="Unassembled WGS sequence"/>
</dbReference>
<dbReference type="PANTHER" id="PTHR42933:SF3">
    <property type="entry name" value="TYPE I RESTRICTION ENZYME MJAVIII METHYLASE SUBUNIT"/>
    <property type="match status" value="1"/>
</dbReference>
<keyword evidence="3" id="KW-0489">Methyltransferase</keyword>
<reference evidence="11 12" key="1">
    <citation type="submission" date="2021-07" db="EMBL/GenBank/DDBJ databases">
        <authorList>
            <person name="So Y."/>
        </authorList>
    </citation>
    <scope>NUCLEOTIDE SEQUENCE [LARGE SCALE GENOMIC DNA]</scope>
    <source>
        <strain evidence="11 12">HJA6</strain>
    </source>
</reference>
<dbReference type="PRINTS" id="PR00507">
    <property type="entry name" value="N12N6MTFRASE"/>
</dbReference>
<protein>
    <recommendedName>
        <fullName evidence="2">site-specific DNA-methyltransferase (adenine-specific)</fullName>
        <ecNumber evidence="2">2.1.1.72</ecNumber>
    </recommendedName>
</protein>
<dbReference type="PANTHER" id="PTHR42933">
    <property type="entry name" value="SLR6095 PROTEIN"/>
    <property type="match status" value="1"/>
</dbReference>
<dbReference type="Gene3D" id="1.20.1260.30">
    <property type="match status" value="1"/>
</dbReference>
<evidence type="ECO:0000256" key="3">
    <source>
        <dbReference type="ARBA" id="ARBA00022603"/>
    </source>
</evidence>
<comment type="caution">
    <text evidence="11">The sequence shown here is derived from an EMBL/GenBank/DDBJ whole genome shotgun (WGS) entry which is preliminary data.</text>
</comment>
<dbReference type="InterPro" id="IPR003356">
    <property type="entry name" value="DNA_methylase_A-5"/>
</dbReference>
<organism evidence="11 12">
    <name type="scientific">Roseomonas alba</name>
    <dbReference type="NCBI Taxonomy" id="2846776"/>
    <lineage>
        <taxon>Bacteria</taxon>
        <taxon>Pseudomonadati</taxon>
        <taxon>Pseudomonadota</taxon>
        <taxon>Alphaproteobacteria</taxon>
        <taxon>Acetobacterales</taxon>
        <taxon>Roseomonadaceae</taxon>
        <taxon>Roseomonas</taxon>
    </lineage>
</organism>
<dbReference type="Gene3D" id="3.40.50.150">
    <property type="entry name" value="Vaccinia Virus protein VP39"/>
    <property type="match status" value="1"/>
</dbReference>
<gene>
    <name evidence="11" type="ORF">KPL78_13580</name>
</gene>
<keyword evidence="4" id="KW-0808">Transferase</keyword>
<accession>A0ABS7A9A7</accession>
<evidence type="ECO:0000256" key="7">
    <source>
        <dbReference type="ARBA" id="ARBA00047942"/>
    </source>
</evidence>
<evidence type="ECO:0000256" key="5">
    <source>
        <dbReference type="ARBA" id="ARBA00022691"/>
    </source>
</evidence>
<name>A0ABS7A9A7_9PROT</name>